<dbReference type="EC" id="2.8.2.-" evidence="1"/>
<dbReference type="PANTHER" id="PTHR36978:SF4">
    <property type="entry name" value="P-LOOP CONTAINING NUCLEOSIDE TRIPHOSPHATE HYDROLASE PROTEIN"/>
    <property type="match status" value="1"/>
</dbReference>
<keyword evidence="2" id="KW-1185">Reference proteome</keyword>
<name>A0ABW1KSD9_9PROT</name>
<dbReference type="SUPFAM" id="SSF52540">
    <property type="entry name" value="P-loop containing nucleoside triphosphate hydrolases"/>
    <property type="match status" value="1"/>
</dbReference>
<reference evidence="1 2" key="1">
    <citation type="submission" date="2024-09" db="EMBL/GenBank/DDBJ databases">
        <authorList>
            <person name="Zhang Z.-H."/>
        </authorList>
    </citation>
    <scope>NUCLEOTIDE SEQUENCE [LARGE SCALE GENOMIC DNA]</scope>
    <source>
        <strain evidence="1 2">HHTR114</strain>
    </source>
</reference>
<comment type="caution">
    <text evidence="1">The sequence shown here is derived from an EMBL/GenBank/DDBJ whole genome shotgun (WGS) entry which is preliminary data.</text>
</comment>
<gene>
    <name evidence="1" type="ORF">ACFMB1_05355</name>
</gene>
<dbReference type="EMBL" id="JBHPON010000001">
    <property type="protein sequence ID" value="MFC6034960.1"/>
    <property type="molecule type" value="Genomic_DNA"/>
</dbReference>
<dbReference type="Gene3D" id="3.40.50.300">
    <property type="entry name" value="P-loop containing nucleotide triphosphate hydrolases"/>
    <property type="match status" value="1"/>
</dbReference>
<dbReference type="Pfam" id="PF17784">
    <property type="entry name" value="Sulfotransfer_4"/>
    <property type="match status" value="1"/>
</dbReference>
<accession>A0ABW1KSD9</accession>
<keyword evidence="1" id="KW-0808">Transferase</keyword>
<sequence length="228" mass="25289">MALKVIGAGFGRTGTASLKLALEQLGFGPCYHMSEVLSNGGHMDLWNAAAGGSPDWDEIFKGYASTTDFPASIYWRELAEYYPDAKIILSLRDAERWFDSTQETILSRKMMAMLEGTPWRAMLRNTIDALFDGNIHDHDTLIRVFNDHTAAVKAAFGPDRLLVFEAKQGWAPLCAFLGVDVPEAEFPRVNSKEELQGMIAMLESDMGRDMMAGKGMPKAAREQVFGKE</sequence>
<proteinExistence type="predicted"/>
<dbReference type="InterPro" id="IPR040632">
    <property type="entry name" value="Sulfotransfer_4"/>
</dbReference>
<dbReference type="GO" id="GO:0016740">
    <property type="term" value="F:transferase activity"/>
    <property type="evidence" value="ECO:0007669"/>
    <property type="project" value="UniProtKB-KW"/>
</dbReference>
<dbReference type="Proteomes" id="UP001596116">
    <property type="component" value="Unassembled WGS sequence"/>
</dbReference>
<protein>
    <submittedName>
        <fullName evidence="1">Sulfotransferase family protein</fullName>
        <ecNumber evidence="1">2.8.2.-</ecNumber>
    </submittedName>
</protein>
<dbReference type="PANTHER" id="PTHR36978">
    <property type="entry name" value="P-LOOP CONTAINING NUCLEOTIDE TRIPHOSPHATE HYDROLASE"/>
    <property type="match status" value="1"/>
</dbReference>
<evidence type="ECO:0000313" key="2">
    <source>
        <dbReference type="Proteomes" id="UP001596116"/>
    </source>
</evidence>
<dbReference type="RefSeq" id="WP_379879706.1">
    <property type="nucleotide sequence ID" value="NZ_JBHPON010000001.1"/>
</dbReference>
<evidence type="ECO:0000313" key="1">
    <source>
        <dbReference type="EMBL" id="MFC6034960.1"/>
    </source>
</evidence>
<organism evidence="1 2">
    <name type="scientific">Hyphococcus aureus</name>
    <dbReference type="NCBI Taxonomy" id="2666033"/>
    <lineage>
        <taxon>Bacteria</taxon>
        <taxon>Pseudomonadati</taxon>
        <taxon>Pseudomonadota</taxon>
        <taxon>Alphaproteobacteria</taxon>
        <taxon>Parvularculales</taxon>
        <taxon>Parvularculaceae</taxon>
        <taxon>Hyphococcus</taxon>
    </lineage>
</organism>
<dbReference type="InterPro" id="IPR027417">
    <property type="entry name" value="P-loop_NTPase"/>
</dbReference>